<dbReference type="EMBL" id="CM029039">
    <property type="protein sequence ID" value="KAG2642782.1"/>
    <property type="molecule type" value="Genomic_DNA"/>
</dbReference>
<dbReference type="Gene3D" id="1.10.510.10">
    <property type="entry name" value="Transferase(Phosphotransferase) domain 1"/>
    <property type="match status" value="1"/>
</dbReference>
<evidence type="ECO:0000259" key="19">
    <source>
        <dbReference type="PROSITE" id="PS50011"/>
    </source>
</evidence>
<dbReference type="GO" id="GO:0009791">
    <property type="term" value="P:post-embryonic development"/>
    <property type="evidence" value="ECO:0007669"/>
    <property type="project" value="UniProtKB-ARBA"/>
</dbReference>
<evidence type="ECO:0000313" key="20">
    <source>
        <dbReference type="EMBL" id="KAG2642782.1"/>
    </source>
</evidence>
<keyword evidence="10" id="KW-0677">Repeat</keyword>
<evidence type="ECO:0000256" key="12">
    <source>
        <dbReference type="ARBA" id="ARBA00022777"/>
    </source>
</evidence>
<evidence type="ECO:0000256" key="4">
    <source>
        <dbReference type="ARBA" id="ARBA00022475"/>
    </source>
</evidence>
<comment type="subcellular location">
    <subcellularLocation>
        <location evidence="1">Cell membrane</location>
        <topology evidence="1">Single-pass type I membrane protein</topology>
    </subcellularLocation>
</comment>
<dbReference type="PANTHER" id="PTHR48006">
    <property type="entry name" value="LEUCINE-RICH REPEAT-CONTAINING PROTEIN DDB_G0281931-RELATED"/>
    <property type="match status" value="1"/>
</dbReference>
<comment type="caution">
    <text evidence="20">The sequence shown here is derived from an EMBL/GenBank/DDBJ whole genome shotgun (WGS) entry which is preliminary data.</text>
</comment>
<dbReference type="FunFam" id="3.80.10.10:FF:000228">
    <property type="entry name" value="Leucine-rich repeat receptor-like serine/threonine-protein kinase BAM1"/>
    <property type="match status" value="1"/>
</dbReference>
<evidence type="ECO:0000256" key="17">
    <source>
        <dbReference type="SAM" id="Phobius"/>
    </source>
</evidence>
<dbReference type="SUPFAM" id="SSF56112">
    <property type="entry name" value="Protein kinase-like (PK-like)"/>
    <property type="match status" value="1"/>
</dbReference>
<dbReference type="Pfam" id="PF08263">
    <property type="entry name" value="LRRNT_2"/>
    <property type="match status" value="1"/>
</dbReference>
<evidence type="ECO:0000256" key="14">
    <source>
        <dbReference type="ARBA" id="ARBA00022989"/>
    </source>
</evidence>
<dbReference type="InterPro" id="IPR003591">
    <property type="entry name" value="Leu-rich_rpt_typical-subtyp"/>
</dbReference>
<dbReference type="SMART" id="SM00220">
    <property type="entry name" value="S_TKc"/>
    <property type="match status" value="1"/>
</dbReference>
<gene>
    <name evidence="20" type="ORF">PVAP13_2KG215600</name>
</gene>
<dbReference type="GO" id="GO:0005886">
    <property type="term" value="C:plasma membrane"/>
    <property type="evidence" value="ECO:0007669"/>
    <property type="project" value="UniProtKB-SubCell"/>
</dbReference>
<keyword evidence="4" id="KW-1003">Cell membrane</keyword>
<evidence type="ECO:0000256" key="5">
    <source>
        <dbReference type="ARBA" id="ARBA00022527"/>
    </source>
</evidence>
<keyword evidence="13" id="KW-0067">ATP-binding</keyword>
<dbReference type="Pfam" id="PF00560">
    <property type="entry name" value="LRR_1"/>
    <property type="match status" value="7"/>
</dbReference>
<keyword evidence="6" id="KW-0433">Leucine-rich repeat</keyword>
<feature type="transmembrane region" description="Helical" evidence="17">
    <location>
        <begin position="606"/>
        <end position="627"/>
    </location>
</feature>
<proteinExistence type="inferred from homology"/>
<dbReference type="AlphaFoldDB" id="A0A8T0W379"/>
<dbReference type="FunFam" id="3.80.10.10:FF:000215">
    <property type="entry name" value="Receptor-like protein kinase HSL1"/>
    <property type="match status" value="1"/>
</dbReference>
<dbReference type="InterPro" id="IPR001611">
    <property type="entry name" value="Leu-rich_rpt"/>
</dbReference>
<evidence type="ECO:0000256" key="16">
    <source>
        <dbReference type="ARBA" id="ARBA00023180"/>
    </source>
</evidence>
<keyword evidence="11" id="KW-0547">Nucleotide-binding</keyword>
<feature type="signal peptide" evidence="18">
    <location>
        <begin position="1"/>
        <end position="22"/>
    </location>
</feature>
<keyword evidence="16" id="KW-0325">Glycoprotein</keyword>
<keyword evidence="12" id="KW-0418">Kinase</keyword>
<evidence type="ECO:0000256" key="11">
    <source>
        <dbReference type="ARBA" id="ARBA00022741"/>
    </source>
</evidence>
<dbReference type="OrthoDB" id="2021138at2759"/>
<dbReference type="GO" id="GO:0051707">
    <property type="term" value="P:response to other organism"/>
    <property type="evidence" value="ECO:0007669"/>
    <property type="project" value="UniProtKB-ARBA"/>
</dbReference>
<feature type="domain" description="Protein kinase" evidence="19">
    <location>
        <begin position="665"/>
        <end position="934"/>
    </location>
</feature>
<dbReference type="InterPro" id="IPR051824">
    <property type="entry name" value="LRR_Rcpt-Like_S/T_Kinase"/>
</dbReference>
<dbReference type="SUPFAM" id="SSF52058">
    <property type="entry name" value="L domain-like"/>
    <property type="match status" value="3"/>
</dbReference>
<evidence type="ECO:0000256" key="2">
    <source>
        <dbReference type="ARBA" id="ARBA00008684"/>
    </source>
</evidence>
<name>A0A8T0W379_PANVG</name>
<evidence type="ECO:0000256" key="3">
    <source>
        <dbReference type="ARBA" id="ARBA00012513"/>
    </source>
</evidence>
<dbReference type="InterPro" id="IPR032675">
    <property type="entry name" value="LRR_dom_sf"/>
</dbReference>
<reference evidence="20" key="1">
    <citation type="submission" date="2020-05" db="EMBL/GenBank/DDBJ databases">
        <title>WGS assembly of Panicum virgatum.</title>
        <authorList>
            <person name="Lovell J.T."/>
            <person name="Jenkins J."/>
            <person name="Shu S."/>
            <person name="Juenger T.E."/>
            <person name="Schmutz J."/>
        </authorList>
    </citation>
    <scope>NUCLEOTIDE SEQUENCE</scope>
    <source>
        <strain evidence="20">AP13</strain>
    </source>
</reference>
<dbReference type="InterPro" id="IPR055414">
    <property type="entry name" value="LRR_R13L4/SHOC2-like"/>
</dbReference>
<organism evidence="20 21">
    <name type="scientific">Panicum virgatum</name>
    <name type="common">Blackwell switchgrass</name>
    <dbReference type="NCBI Taxonomy" id="38727"/>
    <lineage>
        <taxon>Eukaryota</taxon>
        <taxon>Viridiplantae</taxon>
        <taxon>Streptophyta</taxon>
        <taxon>Embryophyta</taxon>
        <taxon>Tracheophyta</taxon>
        <taxon>Spermatophyta</taxon>
        <taxon>Magnoliopsida</taxon>
        <taxon>Liliopsida</taxon>
        <taxon>Poales</taxon>
        <taxon>Poaceae</taxon>
        <taxon>PACMAD clade</taxon>
        <taxon>Panicoideae</taxon>
        <taxon>Panicodae</taxon>
        <taxon>Paniceae</taxon>
        <taxon>Panicinae</taxon>
        <taxon>Panicum</taxon>
        <taxon>Panicum sect. Hiantes</taxon>
    </lineage>
</organism>
<protein>
    <recommendedName>
        <fullName evidence="3">non-specific serine/threonine protein kinase</fullName>
        <ecNumber evidence="3">2.7.11.1</ecNumber>
    </recommendedName>
</protein>
<keyword evidence="9 18" id="KW-0732">Signal</keyword>
<evidence type="ECO:0000256" key="8">
    <source>
        <dbReference type="ARBA" id="ARBA00022692"/>
    </source>
</evidence>
<evidence type="ECO:0000256" key="9">
    <source>
        <dbReference type="ARBA" id="ARBA00022729"/>
    </source>
</evidence>
<keyword evidence="5" id="KW-0723">Serine/threonine-protein kinase</keyword>
<dbReference type="FunFam" id="3.80.10.10:FF:000453">
    <property type="entry name" value="Leucine-rich receptor-like protein kinase family protein"/>
    <property type="match status" value="1"/>
</dbReference>
<keyword evidence="8 17" id="KW-0812">Transmembrane</keyword>
<evidence type="ECO:0000256" key="15">
    <source>
        <dbReference type="ARBA" id="ARBA00023136"/>
    </source>
</evidence>
<evidence type="ECO:0000256" key="7">
    <source>
        <dbReference type="ARBA" id="ARBA00022679"/>
    </source>
</evidence>
<dbReference type="Pfam" id="PF23598">
    <property type="entry name" value="LRR_14"/>
    <property type="match status" value="1"/>
</dbReference>
<evidence type="ECO:0000256" key="13">
    <source>
        <dbReference type="ARBA" id="ARBA00022840"/>
    </source>
</evidence>
<evidence type="ECO:0000256" key="18">
    <source>
        <dbReference type="SAM" id="SignalP"/>
    </source>
</evidence>
<dbReference type="PROSITE" id="PS50011">
    <property type="entry name" value="PROTEIN_KINASE_DOM"/>
    <property type="match status" value="1"/>
</dbReference>
<accession>A0A8T0W379</accession>
<dbReference type="GO" id="GO:0005524">
    <property type="term" value="F:ATP binding"/>
    <property type="evidence" value="ECO:0007669"/>
    <property type="project" value="UniProtKB-KW"/>
</dbReference>
<evidence type="ECO:0000256" key="1">
    <source>
        <dbReference type="ARBA" id="ARBA00004251"/>
    </source>
</evidence>
<evidence type="ECO:0000313" key="21">
    <source>
        <dbReference type="Proteomes" id="UP000823388"/>
    </source>
</evidence>
<feature type="chain" id="PRO_5035794445" description="non-specific serine/threonine protein kinase" evidence="18">
    <location>
        <begin position="23"/>
        <end position="951"/>
    </location>
</feature>
<dbReference type="Gene3D" id="3.30.200.20">
    <property type="entry name" value="Phosphorylase Kinase, domain 1"/>
    <property type="match status" value="1"/>
</dbReference>
<dbReference type="InterPro" id="IPR000719">
    <property type="entry name" value="Prot_kinase_dom"/>
</dbReference>
<dbReference type="Gene3D" id="3.80.10.10">
    <property type="entry name" value="Ribonuclease Inhibitor"/>
    <property type="match status" value="2"/>
</dbReference>
<dbReference type="GO" id="GO:0006952">
    <property type="term" value="P:defense response"/>
    <property type="evidence" value="ECO:0007669"/>
    <property type="project" value="UniProtKB-ARBA"/>
</dbReference>
<keyword evidence="7" id="KW-0808">Transferase</keyword>
<dbReference type="Pfam" id="PF00069">
    <property type="entry name" value="Pkinase"/>
    <property type="match status" value="1"/>
</dbReference>
<dbReference type="InterPro" id="IPR011009">
    <property type="entry name" value="Kinase-like_dom_sf"/>
</dbReference>
<keyword evidence="14 17" id="KW-1133">Transmembrane helix</keyword>
<dbReference type="PROSITE" id="PS00108">
    <property type="entry name" value="PROTEIN_KINASE_ST"/>
    <property type="match status" value="1"/>
</dbReference>
<dbReference type="PANTHER" id="PTHR48006:SF92">
    <property type="entry name" value="LRR RECEPTOR-LIKE SERINE_THREONINE-PROTEIN KINASE GSO1"/>
    <property type="match status" value="1"/>
</dbReference>
<dbReference type="EC" id="2.7.11.1" evidence="3"/>
<dbReference type="Proteomes" id="UP000823388">
    <property type="component" value="Chromosome 2K"/>
</dbReference>
<dbReference type="SMART" id="SM00369">
    <property type="entry name" value="LRR_TYP"/>
    <property type="match status" value="7"/>
</dbReference>
<dbReference type="FunFam" id="1.10.510.10:FF:000400">
    <property type="entry name" value="MDIS1-interacting receptor like kinase 1"/>
    <property type="match status" value="1"/>
</dbReference>
<sequence length="951" mass="102116">MAAIRQRLLAFLLLLLQAIAAASSDARYLLAARSALRDPSGALAGWSGGSGRGSPCRWAGVSCATNSTAAVAGLDLSKLSLGGGFPAALCSLRSLEHLDLSANELVGPLPACLAALPALAHLNLAGNNFSGEVPLEWGAGFRSLLVLNLVQNLLSGEFPAFLANLTALQEFSLAYNLFSPSPLPEKLGDLADLRVLFVANCSLNGIIPSSIGKLKNLVNLDISRNSIHGEIPGSIGNLSSLEQIELFANQLSGSIPVGFGALKRLRSLDISMNGLTGEIPEDMFAAPKLESVHMYQNNLSGRVPETLGAAPCLSDLRIFGNQLTGSLPPEFGKNCPLQFLDVSDNRLSGPIPATLCASGELNQLMLLDNGFEGAIPVELGQCRTLTRVRLSNNRLSGSVPPEFWGLPGVYLLELRGNALSGTVDPAIAGAQNLSKLLLQDNRFTGALPAKLGTLANLQEFKASNNCFSGPLPPSLANLSLLDNLDLSHNSFSGEIPKDFGRLKKLSQLYLSDNHLSGNVPPELGEIIEMNTLDLSNNELSGQVPAQLQDLRLTHFNISYNKLSGALPVLFNGIQYQESFLGNPGLCHGFCQSNSNSDAKRHTIIKLVVYIFTAAGVILLLGVFWFCYKCRLYKITAAELDDGKSSWVLTSYHRVDFSEREVVNSLDESNVIGQGGAGKVYKAVVGPQGEAMAVKKLWPIGVASKRIDTFEAEVATLSKVRHKNIVKLACSITNTVCRLLVYEYMPNGSLGDMLHGAKRIILDWPMRYKIAVNAAEGLSYLHHDCKPPIIHRDVKSNNILLDAEYGAKVADFGVAKTIGDGPATMSIIAGSCGYIAPEYAYTLHVTEKSDIYSFGVVMLELVTGMKPMAPEIGEVDLVTWVSDTIEQNGLESVLEKTLAEQFKDEMCQVLKIALMCVSNLPVSRPPMRAVVTMLLGVKEENKPKQKVAPLAV</sequence>
<keyword evidence="15 17" id="KW-0472">Membrane</keyword>
<dbReference type="InterPro" id="IPR008271">
    <property type="entry name" value="Ser/Thr_kinase_AS"/>
</dbReference>
<evidence type="ECO:0000256" key="10">
    <source>
        <dbReference type="ARBA" id="ARBA00022737"/>
    </source>
</evidence>
<dbReference type="GO" id="GO:0004674">
    <property type="term" value="F:protein serine/threonine kinase activity"/>
    <property type="evidence" value="ECO:0007669"/>
    <property type="project" value="UniProtKB-KW"/>
</dbReference>
<evidence type="ECO:0000256" key="6">
    <source>
        <dbReference type="ARBA" id="ARBA00022614"/>
    </source>
</evidence>
<comment type="similarity">
    <text evidence="2">Belongs to the protein kinase superfamily. Ser/Thr protein kinase family.</text>
</comment>
<dbReference type="InterPro" id="IPR013210">
    <property type="entry name" value="LRR_N_plant-typ"/>
</dbReference>
<keyword evidence="21" id="KW-1185">Reference proteome</keyword>